<organism evidence="3 4">
    <name type="scientific">Phycomyces blakesleeanus (strain ATCC 8743b / DSM 1359 / FGSC 10004 / NBRC 33097 / NRRL 1555)</name>
    <dbReference type="NCBI Taxonomy" id="763407"/>
    <lineage>
        <taxon>Eukaryota</taxon>
        <taxon>Fungi</taxon>
        <taxon>Fungi incertae sedis</taxon>
        <taxon>Mucoromycota</taxon>
        <taxon>Mucoromycotina</taxon>
        <taxon>Mucoromycetes</taxon>
        <taxon>Mucorales</taxon>
        <taxon>Phycomycetaceae</taxon>
        <taxon>Phycomyces</taxon>
    </lineage>
</organism>
<evidence type="ECO:0000313" key="4">
    <source>
        <dbReference type="Proteomes" id="UP000077315"/>
    </source>
</evidence>
<dbReference type="AlphaFoldDB" id="A0A162PKQ6"/>
<accession>A0A162PKQ6</accession>
<dbReference type="GeneID" id="28994760"/>
<feature type="domain" description="Methyltransferase" evidence="2">
    <location>
        <begin position="99"/>
        <end position="190"/>
    </location>
</feature>
<sequence>MGTHMSIPKDSFKRHSGRKSDHSNPTSHSTIETLDTRETYDSRGSEKAYSSPLACFDPHRNGDSDRMSVQHFGLKALFEGRNILKNVNKYVDFDSPTRILDLGVGTGSWIMDVATENPNATCIGIDKLPIFPQAIRPPNVTFQILDILDGLPYQDNYFDFVQLRLFGACLQLTNWPIVLKEVYRVLRPGGCVQLLECLFEEATDEFLTVYTNKLRVLMAANDLDVHIAKQVGKLLADSGYTVIQEELKEIDLRNPKAHLAKEFMYIIDESINGCRPILYEIYGVATDKEFAVWKAEYLAARRNSSFSRWYAAAGMKPI</sequence>
<evidence type="ECO:0000259" key="2">
    <source>
        <dbReference type="Pfam" id="PF13649"/>
    </source>
</evidence>
<dbReference type="PANTHER" id="PTHR43591:SF110">
    <property type="entry name" value="RHODANESE DOMAIN-CONTAINING PROTEIN"/>
    <property type="match status" value="1"/>
</dbReference>
<dbReference type="InParanoid" id="A0A162PKQ6"/>
<dbReference type="EMBL" id="KV440980">
    <property type="protein sequence ID" value="OAD73747.1"/>
    <property type="molecule type" value="Genomic_DNA"/>
</dbReference>
<dbReference type="STRING" id="763407.A0A162PKQ6"/>
<dbReference type="Gene3D" id="3.40.50.150">
    <property type="entry name" value="Vaccinia Virus protein VP39"/>
    <property type="match status" value="1"/>
</dbReference>
<dbReference type="OrthoDB" id="2013972at2759"/>
<gene>
    <name evidence="3" type="ORF">PHYBLDRAFT_158781</name>
</gene>
<dbReference type="VEuPathDB" id="FungiDB:PHYBLDRAFT_158781"/>
<feature type="compositionally biased region" description="Basic and acidic residues" evidence="1">
    <location>
        <begin position="10"/>
        <end position="22"/>
    </location>
</feature>
<evidence type="ECO:0000256" key="1">
    <source>
        <dbReference type="SAM" id="MobiDB-lite"/>
    </source>
</evidence>
<feature type="non-terminal residue" evidence="3">
    <location>
        <position position="318"/>
    </location>
</feature>
<protein>
    <recommendedName>
        <fullName evidence="2">Methyltransferase domain-containing protein</fullName>
    </recommendedName>
</protein>
<feature type="region of interest" description="Disordered" evidence="1">
    <location>
        <begin position="1"/>
        <end position="49"/>
    </location>
</feature>
<proteinExistence type="predicted"/>
<dbReference type="InterPro" id="IPR041698">
    <property type="entry name" value="Methyltransf_25"/>
</dbReference>
<dbReference type="CDD" id="cd02440">
    <property type="entry name" value="AdoMet_MTases"/>
    <property type="match status" value="1"/>
</dbReference>
<name>A0A162PKQ6_PHYB8</name>
<feature type="compositionally biased region" description="Polar residues" evidence="1">
    <location>
        <begin position="23"/>
        <end position="33"/>
    </location>
</feature>
<dbReference type="PANTHER" id="PTHR43591">
    <property type="entry name" value="METHYLTRANSFERASE"/>
    <property type="match status" value="1"/>
</dbReference>
<feature type="compositionally biased region" description="Basic and acidic residues" evidence="1">
    <location>
        <begin position="34"/>
        <end position="46"/>
    </location>
</feature>
<reference evidence="4" key="1">
    <citation type="submission" date="2015-06" db="EMBL/GenBank/DDBJ databases">
        <title>Expansion of signal transduction pathways in fungi by whole-genome duplication.</title>
        <authorList>
            <consortium name="DOE Joint Genome Institute"/>
            <person name="Corrochano L.M."/>
            <person name="Kuo A."/>
            <person name="Marcet-Houben M."/>
            <person name="Polaino S."/>
            <person name="Salamov A."/>
            <person name="Villalobos J.M."/>
            <person name="Alvarez M.I."/>
            <person name="Avalos J."/>
            <person name="Benito E.P."/>
            <person name="Benoit I."/>
            <person name="Burger G."/>
            <person name="Camino L.P."/>
            <person name="Canovas D."/>
            <person name="Cerda-Olmedo E."/>
            <person name="Cheng J.-F."/>
            <person name="Dominguez A."/>
            <person name="Elias M."/>
            <person name="Eslava A.P."/>
            <person name="Glaser F."/>
            <person name="Grimwood J."/>
            <person name="Gutierrez G."/>
            <person name="Heitman J."/>
            <person name="Henrissat B."/>
            <person name="Iturriaga E.A."/>
            <person name="Lang B.F."/>
            <person name="Lavin J.L."/>
            <person name="Lee S."/>
            <person name="Li W."/>
            <person name="Lindquist E."/>
            <person name="Lopez-Garcia S."/>
            <person name="Luque E.M."/>
            <person name="Marcos A.T."/>
            <person name="Martin J."/>
            <person name="McCluskey K."/>
            <person name="Medina H.R."/>
            <person name="Miralles-Duran A."/>
            <person name="Miyazaki A."/>
            <person name="Munoz-Torres E."/>
            <person name="Oguiza J.A."/>
            <person name="Ohm R."/>
            <person name="Olmedo M."/>
            <person name="Orejas M."/>
            <person name="Ortiz-Castellanos L."/>
            <person name="Pisabarro A.G."/>
            <person name="Rodriguez-Romero J."/>
            <person name="Ruiz-Herrera J."/>
            <person name="Ruiz-Vazquez R."/>
            <person name="Sanz C."/>
            <person name="Schackwitz W."/>
            <person name="Schmutz J."/>
            <person name="Shahriari M."/>
            <person name="Shelest E."/>
            <person name="Silva-Franco F."/>
            <person name="Soanes D."/>
            <person name="Syed K."/>
            <person name="Tagua V.G."/>
            <person name="Talbot N.J."/>
            <person name="Thon M."/>
            <person name="De vries R.P."/>
            <person name="Wiebenga A."/>
            <person name="Yadav J.S."/>
            <person name="Braun E.L."/>
            <person name="Baker S."/>
            <person name="Garre V."/>
            <person name="Horwitz B."/>
            <person name="Torres-Martinez S."/>
            <person name="Idnurm A."/>
            <person name="Herrera-Estrella A."/>
            <person name="Gabaldon T."/>
            <person name="Grigoriev I.V."/>
        </authorList>
    </citation>
    <scope>NUCLEOTIDE SEQUENCE [LARGE SCALE GENOMIC DNA]</scope>
    <source>
        <strain evidence="4">NRRL 1555(-)</strain>
    </source>
</reference>
<dbReference type="RefSeq" id="XP_018291787.1">
    <property type="nucleotide sequence ID" value="XM_018433854.1"/>
</dbReference>
<evidence type="ECO:0000313" key="3">
    <source>
        <dbReference type="EMBL" id="OAD73747.1"/>
    </source>
</evidence>
<dbReference type="SUPFAM" id="SSF53335">
    <property type="entry name" value="S-adenosyl-L-methionine-dependent methyltransferases"/>
    <property type="match status" value="1"/>
</dbReference>
<keyword evidence="4" id="KW-1185">Reference proteome</keyword>
<dbReference type="InterPro" id="IPR029063">
    <property type="entry name" value="SAM-dependent_MTases_sf"/>
</dbReference>
<dbReference type="Pfam" id="PF13649">
    <property type="entry name" value="Methyltransf_25"/>
    <property type="match status" value="1"/>
</dbReference>
<dbReference type="Proteomes" id="UP000077315">
    <property type="component" value="Unassembled WGS sequence"/>
</dbReference>